<dbReference type="GO" id="GO:0043565">
    <property type="term" value="F:sequence-specific DNA binding"/>
    <property type="evidence" value="ECO:0007669"/>
    <property type="project" value="TreeGrafter"/>
</dbReference>
<evidence type="ECO:0000256" key="4">
    <source>
        <dbReference type="ARBA" id="ARBA00023163"/>
    </source>
</evidence>
<keyword evidence="3 6" id="KW-0238">DNA-binding</keyword>
<dbReference type="Gene3D" id="3.40.190.290">
    <property type="match status" value="1"/>
</dbReference>
<organism evidence="6 7">
    <name type="scientific">Chitinivorax tropicus</name>
    <dbReference type="NCBI Taxonomy" id="714531"/>
    <lineage>
        <taxon>Bacteria</taxon>
        <taxon>Pseudomonadati</taxon>
        <taxon>Pseudomonadota</taxon>
        <taxon>Betaproteobacteria</taxon>
        <taxon>Chitinivorax</taxon>
    </lineage>
</organism>
<evidence type="ECO:0000256" key="1">
    <source>
        <dbReference type="ARBA" id="ARBA00009437"/>
    </source>
</evidence>
<gene>
    <name evidence="6" type="ORF">HNQ59_001217</name>
</gene>
<dbReference type="GO" id="GO:0006351">
    <property type="term" value="P:DNA-templated transcription"/>
    <property type="evidence" value="ECO:0007669"/>
    <property type="project" value="TreeGrafter"/>
</dbReference>
<protein>
    <submittedName>
        <fullName evidence="6">DNA-binding transcriptional LysR family regulator</fullName>
    </submittedName>
</protein>
<dbReference type="GO" id="GO:0003700">
    <property type="term" value="F:DNA-binding transcription factor activity"/>
    <property type="evidence" value="ECO:0007669"/>
    <property type="project" value="InterPro"/>
</dbReference>
<proteinExistence type="inferred from homology"/>
<dbReference type="InterPro" id="IPR005119">
    <property type="entry name" value="LysR_subst-bd"/>
</dbReference>
<dbReference type="Proteomes" id="UP000575898">
    <property type="component" value="Unassembled WGS sequence"/>
</dbReference>
<keyword evidence="4" id="KW-0804">Transcription</keyword>
<dbReference type="Pfam" id="PF03466">
    <property type="entry name" value="LysR_substrate"/>
    <property type="match status" value="1"/>
</dbReference>
<evidence type="ECO:0000313" key="7">
    <source>
        <dbReference type="Proteomes" id="UP000575898"/>
    </source>
</evidence>
<dbReference type="InterPro" id="IPR000847">
    <property type="entry name" value="LysR_HTH_N"/>
</dbReference>
<keyword evidence="7" id="KW-1185">Reference proteome</keyword>
<evidence type="ECO:0000313" key="6">
    <source>
        <dbReference type="EMBL" id="MBB5017932.1"/>
    </source>
</evidence>
<dbReference type="AlphaFoldDB" id="A0A840MMI3"/>
<dbReference type="SUPFAM" id="SSF53850">
    <property type="entry name" value="Periplasmic binding protein-like II"/>
    <property type="match status" value="1"/>
</dbReference>
<dbReference type="Pfam" id="PF00126">
    <property type="entry name" value="HTH_1"/>
    <property type="match status" value="1"/>
</dbReference>
<dbReference type="EMBL" id="JACHHY010000006">
    <property type="protein sequence ID" value="MBB5017932.1"/>
    <property type="molecule type" value="Genomic_DNA"/>
</dbReference>
<dbReference type="SUPFAM" id="SSF46785">
    <property type="entry name" value="Winged helix' DNA-binding domain"/>
    <property type="match status" value="1"/>
</dbReference>
<dbReference type="Gene3D" id="1.10.10.10">
    <property type="entry name" value="Winged helix-like DNA-binding domain superfamily/Winged helix DNA-binding domain"/>
    <property type="match status" value="1"/>
</dbReference>
<comment type="similarity">
    <text evidence="1">Belongs to the LysR transcriptional regulatory family.</text>
</comment>
<evidence type="ECO:0000256" key="2">
    <source>
        <dbReference type="ARBA" id="ARBA00023015"/>
    </source>
</evidence>
<dbReference type="InterPro" id="IPR036390">
    <property type="entry name" value="WH_DNA-bd_sf"/>
</dbReference>
<dbReference type="RefSeq" id="WP_184036476.1">
    <property type="nucleotide sequence ID" value="NZ_JACHHY010000006.1"/>
</dbReference>
<accession>A0A840MMI3</accession>
<name>A0A840MMI3_9PROT</name>
<keyword evidence="2" id="KW-0805">Transcription regulation</keyword>
<feature type="domain" description="HTH lysR-type" evidence="5">
    <location>
        <begin position="1"/>
        <end position="58"/>
    </location>
</feature>
<sequence>MTWDDVRYFLAVARAGSLSAAARAMQVEHTTVARRIESLERALNLRLFDRLSKGWRLTAVAEDLMPLALRLEEEAMAMQRAAMGVSHLAGRVTLSAPPILLGSVIAPGLAGFRRQYPAIQLQLSADTQIAPLAQGVADLAIRVGQPTEPGLVSRRVGRIGYGMYATGAYFTKPIQEQQVIGWGESFAQSILVQWLDAWRGERGIAMQSNDLWVMAQAALAGWGAVLLPHCLAETMPALTRCPESPADWVRDVYLVMHPDLKRAPRVRALADALITLFADEAS</sequence>
<evidence type="ECO:0000256" key="3">
    <source>
        <dbReference type="ARBA" id="ARBA00023125"/>
    </source>
</evidence>
<evidence type="ECO:0000259" key="5">
    <source>
        <dbReference type="PROSITE" id="PS50931"/>
    </source>
</evidence>
<dbReference type="PANTHER" id="PTHR30537:SF3">
    <property type="entry name" value="TRANSCRIPTIONAL REGULATORY PROTEIN"/>
    <property type="match status" value="1"/>
</dbReference>
<comment type="caution">
    <text evidence="6">The sequence shown here is derived from an EMBL/GenBank/DDBJ whole genome shotgun (WGS) entry which is preliminary data.</text>
</comment>
<dbReference type="PROSITE" id="PS50931">
    <property type="entry name" value="HTH_LYSR"/>
    <property type="match status" value="1"/>
</dbReference>
<reference evidence="6 7" key="1">
    <citation type="submission" date="2020-08" db="EMBL/GenBank/DDBJ databases">
        <title>Genomic Encyclopedia of Type Strains, Phase IV (KMG-IV): sequencing the most valuable type-strain genomes for metagenomic binning, comparative biology and taxonomic classification.</title>
        <authorList>
            <person name="Goeker M."/>
        </authorList>
    </citation>
    <scope>NUCLEOTIDE SEQUENCE [LARGE SCALE GENOMIC DNA]</scope>
    <source>
        <strain evidence="6 7">DSM 27165</strain>
    </source>
</reference>
<dbReference type="InterPro" id="IPR036388">
    <property type="entry name" value="WH-like_DNA-bd_sf"/>
</dbReference>
<dbReference type="InterPro" id="IPR058163">
    <property type="entry name" value="LysR-type_TF_proteobact-type"/>
</dbReference>
<dbReference type="PANTHER" id="PTHR30537">
    <property type="entry name" value="HTH-TYPE TRANSCRIPTIONAL REGULATOR"/>
    <property type="match status" value="1"/>
</dbReference>